<evidence type="ECO:0000313" key="2">
    <source>
        <dbReference type="EMBL" id="KAL0174812.1"/>
    </source>
</evidence>
<name>A0ABD0PLA2_CIRMR</name>
<feature type="non-terminal residue" evidence="2">
    <location>
        <position position="1"/>
    </location>
</feature>
<keyword evidence="1" id="KW-0175">Coiled coil</keyword>
<feature type="non-terminal residue" evidence="2">
    <location>
        <position position="64"/>
    </location>
</feature>
<organism evidence="2 3">
    <name type="scientific">Cirrhinus mrigala</name>
    <name type="common">Mrigala</name>
    <dbReference type="NCBI Taxonomy" id="683832"/>
    <lineage>
        <taxon>Eukaryota</taxon>
        <taxon>Metazoa</taxon>
        <taxon>Chordata</taxon>
        <taxon>Craniata</taxon>
        <taxon>Vertebrata</taxon>
        <taxon>Euteleostomi</taxon>
        <taxon>Actinopterygii</taxon>
        <taxon>Neopterygii</taxon>
        <taxon>Teleostei</taxon>
        <taxon>Ostariophysi</taxon>
        <taxon>Cypriniformes</taxon>
        <taxon>Cyprinidae</taxon>
        <taxon>Labeoninae</taxon>
        <taxon>Labeonini</taxon>
        <taxon>Cirrhinus</taxon>
    </lineage>
</organism>
<dbReference type="Proteomes" id="UP001529510">
    <property type="component" value="Unassembled WGS sequence"/>
</dbReference>
<protein>
    <submittedName>
        <fullName evidence="2">Uncharacterized protein</fullName>
    </submittedName>
</protein>
<reference evidence="2 3" key="1">
    <citation type="submission" date="2024-05" db="EMBL/GenBank/DDBJ databases">
        <title>Genome sequencing and assembly of Indian major carp, Cirrhinus mrigala (Hamilton, 1822).</title>
        <authorList>
            <person name="Mohindra V."/>
            <person name="Chowdhury L.M."/>
            <person name="Lal K."/>
            <person name="Jena J.K."/>
        </authorList>
    </citation>
    <scope>NUCLEOTIDE SEQUENCE [LARGE SCALE GENOMIC DNA]</scope>
    <source>
        <strain evidence="2">CM1030</strain>
        <tissue evidence="2">Blood</tissue>
    </source>
</reference>
<keyword evidence="3" id="KW-1185">Reference proteome</keyword>
<proteinExistence type="predicted"/>
<evidence type="ECO:0000256" key="1">
    <source>
        <dbReference type="SAM" id="Coils"/>
    </source>
</evidence>
<accession>A0ABD0PLA2</accession>
<dbReference type="EMBL" id="JAMKFB020000015">
    <property type="protein sequence ID" value="KAL0174812.1"/>
    <property type="molecule type" value="Genomic_DNA"/>
</dbReference>
<feature type="coiled-coil region" evidence="1">
    <location>
        <begin position="10"/>
        <end position="37"/>
    </location>
</feature>
<evidence type="ECO:0000313" key="3">
    <source>
        <dbReference type="Proteomes" id="UP001529510"/>
    </source>
</evidence>
<gene>
    <name evidence="2" type="ORF">M9458_030780</name>
</gene>
<sequence length="64" mass="7649">DQRENHKQAITALSGQLKDTLKELREKTKEKKEAELGWKKENKERAFEEGKLRDNLQKRDKLIE</sequence>
<comment type="caution">
    <text evidence="2">The sequence shown here is derived from an EMBL/GenBank/DDBJ whole genome shotgun (WGS) entry which is preliminary data.</text>
</comment>
<dbReference type="AlphaFoldDB" id="A0ABD0PLA2"/>